<sequence length="224" mass="24614">MALFNWDRLHEIETPTRVPTPECPVMSAPPEAPRRVACVGASVTFGRGLENRREECYPAVLGRLLGEGYSVRNFGYSGATAGRETNEPYWRTPSFTSAERFAGQIVVVSLGTNDAQHANLGNLANFRRDYTELVEHLRKAGDNAQVVVALPPPVFDPLPEISIPTLDQTIRPAIAETAEQLGLPLLDGYAMFANRPELFRDNLHPNAEGARMIGQAAYQVVRGL</sequence>
<protein>
    <submittedName>
        <fullName evidence="2">Acetylxylan esterase</fullName>
        <ecNumber evidence="2">3.1.1.72</ecNumber>
    </submittedName>
</protein>
<dbReference type="AlphaFoldDB" id="A0A5C5V5V4"/>
<name>A0A5C5V5V4_9BACT</name>
<dbReference type="Proteomes" id="UP000316714">
    <property type="component" value="Unassembled WGS sequence"/>
</dbReference>
<evidence type="ECO:0000259" key="1">
    <source>
        <dbReference type="Pfam" id="PF13472"/>
    </source>
</evidence>
<keyword evidence="2" id="KW-0378">Hydrolase</keyword>
<reference evidence="2 3" key="1">
    <citation type="submission" date="2019-02" db="EMBL/GenBank/DDBJ databases">
        <title>Deep-cultivation of Planctomycetes and their phenomic and genomic characterization uncovers novel biology.</title>
        <authorList>
            <person name="Wiegand S."/>
            <person name="Jogler M."/>
            <person name="Boedeker C."/>
            <person name="Pinto D."/>
            <person name="Vollmers J."/>
            <person name="Rivas-Marin E."/>
            <person name="Kohn T."/>
            <person name="Peeters S.H."/>
            <person name="Heuer A."/>
            <person name="Rast P."/>
            <person name="Oberbeckmann S."/>
            <person name="Bunk B."/>
            <person name="Jeske O."/>
            <person name="Meyerdierks A."/>
            <person name="Storesund J.E."/>
            <person name="Kallscheuer N."/>
            <person name="Luecker S."/>
            <person name="Lage O.M."/>
            <person name="Pohl T."/>
            <person name="Merkel B.J."/>
            <person name="Hornburger P."/>
            <person name="Mueller R.-W."/>
            <person name="Bruemmer F."/>
            <person name="Labrenz M."/>
            <person name="Spormann A.M."/>
            <person name="Op Den Camp H."/>
            <person name="Overmann J."/>
            <person name="Amann R."/>
            <person name="Jetten M.S.M."/>
            <person name="Mascher T."/>
            <person name="Medema M.H."/>
            <person name="Devos D.P."/>
            <person name="Kaster A.-K."/>
            <person name="Ovreas L."/>
            <person name="Rohde M."/>
            <person name="Galperin M.Y."/>
            <person name="Jogler C."/>
        </authorList>
    </citation>
    <scope>NUCLEOTIDE SEQUENCE [LARGE SCALE GENOMIC DNA]</scope>
    <source>
        <strain evidence="2 3">KOR34</strain>
    </source>
</reference>
<dbReference type="Pfam" id="PF13472">
    <property type="entry name" value="Lipase_GDSL_2"/>
    <property type="match status" value="1"/>
</dbReference>
<dbReference type="PANTHER" id="PTHR30383">
    <property type="entry name" value="THIOESTERASE 1/PROTEASE 1/LYSOPHOSPHOLIPASE L1"/>
    <property type="match status" value="1"/>
</dbReference>
<dbReference type="Gene3D" id="3.40.50.1110">
    <property type="entry name" value="SGNH hydrolase"/>
    <property type="match status" value="1"/>
</dbReference>
<dbReference type="EC" id="3.1.1.72" evidence="2"/>
<organism evidence="2 3">
    <name type="scientific">Posidoniimonas corsicana</name>
    <dbReference type="NCBI Taxonomy" id="1938618"/>
    <lineage>
        <taxon>Bacteria</taxon>
        <taxon>Pseudomonadati</taxon>
        <taxon>Planctomycetota</taxon>
        <taxon>Planctomycetia</taxon>
        <taxon>Pirellulales</taxon>
        <taxon>Lacipirellulaceae</taxon>
        <taxon>Posidoniimonas</taxon>
    </lineage>
</organism>
<keyword evidence="3" id="KW-1185">Reference proteome</keyword>
<dbReference type="InterPro" id="IPR013830">
    <property type="entry name" value="SGNH_hydro"/>
</dbReference>
<feature type="domain" description="SGNH hydrolase-type esterase" evidence="1">
    <location>
        <begin position="38"/>
        <end position="211"/>
    </location>
</feature>
<dbReference type="InterPro" id="IPR036514">
    <property type="entry name" value="SGNH_hydro_sf"/>
</dbReference>
<evidence type="ECO:0000313" key="3">
    <source>
        <dbReference type="Proteomes" id="UP000316714"/>
    </source>
</evidence>
<gene>
    <name evidence="2" type="primary">axeA1_4</name>
    <name evidence="2" type="ORF">KOR34_32820</name>
</gene>
<proteinExistence type="predicted"/>
<comment type="caution">
    <text evidence="2">The sequence shown here is derived from an EMBL/GenBank/DDBJ whole genome shotgun (WGS) entry which is preliminary data.</text>
</comment>
<accession>A0A5C5V5V4</accession>
<dbReference type="GO" id="GO:0046555">
    <property type="term" value="F:acetylxylan esterase activity"/>
    <property type="evidence" value="ECO:0007669"/>
    <property type="project" value="UniProtKB-EC"/>
</dbReference>
<dbReference type="EMBL" id="SIHJ01000002">
    <property type="protein sequence ID" value="TWT33450.1"/>
    <property type="molecule type" value="Genomic_DNA"/>
</dbReference>
<evidence type="ECO:0000313" key="2">
    <source>
        <dbReference type="EMBL" id="TWT33450.1"/>
    </source>
</evidence>
<dbReference type="InterPro" id="IPR051532">
    <property type="entry name" value="Ester_Hydrolysis_Enzymes"/>
</dbReference>
<dbReference type="SUPFAM" id="SSF52266">
    <property type="entry name" value="SGNH hydrolase"/>
    <property type="match status" value="1"/>
</dbReference>
<dbReference type="OrthoDB" id="8727830at2"/>